<accession>A0A5C5ZI74</accession>
<dbReference type="AlphaFoldDB" id="A0A5C5ZI74"/>
<feature type="transmembrane region" description="Helical" evidence="1">
    <location>
        <begin position="84"/>
        <end position="104"/>
    </location>
</feature>
<name>A0A5C5ZI74_9BACT</name>
<dbReference type="Proteomes" id="UP000315440">
    <property type="component" value="Unassembled WGS sequence"/>
</dbReference>
<feature type="transmembrane region" description="Helical" evidence="1">
    <location>
        <begin position="179"/>
        <end position="196"/>
    </location>
</feature>
<evidence type="ECO:0000313" key="3">
    <source>
        <dbReference type="EMBL" id="TWT86936.1"/>
    </source>
</evidence>
<keyword evidence="1" id="KW-0812">Transmembrane</keyword>
<dbReference type="RefSeq" id="WP_146403139.1">
    <property type="nucleotide sequence ID" value="NZ_SJPQ01000004.1"/>
</dbReference>
<comment type="caution">
    <text evidence="3">The sequence shown here is derived from an EMBL/GenBank/DDBJ whole genome shotgun (WGS) entry which is preliminary data.</text>
</comment>
<keyword evidence="2" id="KW-0732">Signal</keyword>
<dbReference type="EMBL" id="SJPQ01000004">
    <property type="protein sequence ID" value="TWT86936.1"/>
    <property type="molecule type" value="Genomic_DNA"/>
</dbReference>
<sequence length="228" mass="23950" precursor="true">MPPTCPSRGFCPTRVAVWGLLAGAALLGGVLSASAASDEAGAALTHNTVRLALAFYLAALLLMPRLGAAGWRAETLAGAAARQCWAWGAAAFVVHLAMAFHFYHHWSHAHAVAHTRQAAGWGEGVFVSYAFTLLWCGDALWWYAAPAAYAARPVALGRTLHAFMLFIVVNGTVVFESGAIRWVSLVALAVLAVAWLKSPRVQRSAAEPQIIAVGSVSDADTVVSAESG</sequence>
<dbReference type="OrthoDB" id="277696at2"/>
<keyword evidence="4" id="KW-1185">Reference proteome</keyword>
<evidence type="ECO:0000313" key="4">
    <source>
        <dbReference type="Proteomes" id="UP000315440"/>
    </source>
</evidence>
<feature type="transmembrane region" description="Helical" evidence="1">
    <location>
        <begin position="124"/>
        <end position="143"/>
    </location>
</feature>
<protein>
    <submittedName>
        <fullName evidence="3">Uncharacterized protein</fullName>
    </submittedName>
</protein>
<feature type="transmembrane region" description="Helical" evidence="1">
    <location>
        <begin position="155"/>
        <end position="173"/>
    </location>
</feature>
<evidence type="ECO:0000256" key="2">
    <source>
        <dbReference type="SAM" id="SignalP"/>
    </source>
</evidence>
<feature type="transmembrane region" description="Helical" evidence="1">
    <location>
        <begin position="51"/>
        <end position="72"/>
    </location>
</feature>
<organism evidence="3 4">
    <name type="scientific">Pseudobythopirellula maris</name>
    <dbReference type="NCBI Taxonomy" id="2527991"/>
    <lineage>
        <taxon>Bacteria</taxon>
        <taxon>Pseudomonadati</taxon>
        <taxon>Planctomycetota</taxon>
        <taxon>Planctomycetia</taxon>
        <taxon>Pirellulales</taxon>
        <taxon>Lacipirellulaceae</taxon>
        <taxon>Pseudobythopirellula</taxon>
    </lineage>
</organism>
<reference evidence="3 4" key="1">
    <citation type="submission" date="2019-02" db="EMBL/GenBank/DDBJ databases">
        <title>Deep-cultivation of Planctomycetes and their phenomic and genomic characterization uncovers novel biology.</title>
        <authorList>
            <person name="Wiegand S."/>
            <person name="Jogler M."/>
            <person name="Boedeker C."/>
            <person name="Pinto D."/>
            <person name="Vollmers J."/>
            <person name="Rivas-Marin E."/>
            <person name="Kohn T."/>
            <person name="Peeters S.H."/>
            <person name="Heuer A."/>
            <person name="Rast P."/>
            <person name="Oberbeckmann S."/>
            <person name="Bunk B."/>
            <person name="Jeske O."/>
            <person name="Meyerdierks A."/>
            <person name="Storesund J.E."/>
            <person name="Kallscheuer N."/>
            <person name="Luecker S."/>
            <person name="Lage O.M."/>
            <person name="Pohl T."/>
            <person name="Merkel B.J."/>
            <person name="Hornburger P."/>
            <person name="Mueller R.-W."/>
            <person name="Bruemmer F."/>
            <person name="Labrenz M."/>
            <person name="Spormann A.M."/>
            <person name="Op Den Camp H."/>
            <person name="Overmann J."/>
            <person name="Amann R."/>
            <person name="Jetten M.S.M."/>
            <person name="Mascher T."/>
            <person name="Medema M.H."/>
            <person name="Devos D.P."/>
            <person name="Kaster A.-K."/>
            <person name="Ovreas L."/>
            <person name="Rohde M."/>
            <person name="Galperin M.Y."/>
            <person name="Jogler C."/>
        </authorList>
    </citation>
    <scope>NUCLEOTIDE SEQUENCE [LARGE SCALE GENOMIC DNA]</scope>
    <source>
        <strain evidence="3 4">Mal64</strain>
    </source>
</reference>
<feature type="signal peptide" evidence="2">
    <location>
        <begin position="1"/>
        <end position="35"/>
    </location>
</feature>
<keyword evidence="1" id="KW-0472">Membrane</keyword>
<proteinExistence type="predicted"/>
<gene>
    <name evidence="3" type="ORF">Mal64_37660</name>
</gene>
<feature type="chain" id="PRO_5022940043" evidence="2">
    <location>
        <begin position="36"/>
        <end position="228"/>
    </location>
</feature>
<keyword evidence="1" id="KW-1133">Transmembrane helix</keyword>
<evidence type="ECO:0000256" key="1">
    <source>
        <dbReference type="SAM" id="Phobius"/>
    </source>
</evidence>